<evidence type="ECO:0000313" key="3">
    <source>
        <dbReference type="EnsemblMetazoa" id="ADAC008399-PA"/>
    </source>
</evidence>
<reference evidence="2" key="3">
    <citation type="journal article" date="2013" name="Nucleic Acids Res.">
        <title>The genome of Anopheles darlingi, the main neotropical malaria vector.</title>
        <authorList>
            <person name="Marinotti O."/>
            <person name="Cerqueira G.C."/>
            <person name="de Almeida L.G."/>
            <person name="Ferro M.I."/>
            <person name="Loreto E.L."/>
            <person name="Zaha A."/>
            <person name="Teixeira S.M."/>
            <person name="Wespiser A.R."/>
            <person name="Almeida E Silva A."/>
            <person name="Schlindwein A.D."/>
            <person name="Pacheco A.C."/>
            <person name="Silva A.L."/>
            <person name="Graveley B.R."/>
            <person name="Walenz B.P."/>
            <person name="Lima Bde A."/>
            <person name="Ribeiro C.A."/>
            <person name="Nunes-Silva C.G."/>
            <person name="de Carvalho C.R."/>
            <person name="Soares C.M."/>
            <person name="de Menezes C.B."/>
            <person name="Matiolli C."/>
            <person name="Caffrey D."/>
            <person name="Araujo D.A."/>
            <person name="de Oliveira D.M."/>
            <person name="Golenbock D."/>
            <person name="Grisard E.C."/>
            <person name="Fantinatti-Garboggini F."/>
            <person name="de Carvalho F.M."/>
            <person name="Barcellos F.G."/>
            <person name="Prosdocimi F."/>
            <person name="May G."/>
            <person name="Azevedo Junior G.M."/>
            <person name="Guimaraes G.M."/>
            <person name="Goldman G.H."/>
            <person name="Padilha I.Q."/>
            <person name="Batista Jda S."/>
            <person name="Ferro J.A."/>
            <person name="Ribeiro J.M."/>
            <person name="Fietto J.L."/>
            <person name="Dabbas K.M."/>
            <person name="Cerdeira L."/>
            <person name="Agnez-Lima L.F."/>
            <person name="Brocchi M."/>
            <person name="de Carvalho M.O."/>
            <person name="Teixeira Mde M."/>
            <person name="Diniz Maia Mde M."/>
            <person name="Goldman M.H."/>
            <person name="Cruz Schneider M.P."/>
            <person name="Felipe M.S."/>
            <person name="Hungria M."/>
            <person name="Nicolas M.F."/>
            <person name="Pereira M."/>
            <person name="Montes M.A."/>
            <person name="Cantao M.E."/>
            <person name="Vincentz M."/>
            <person name="Rafael M.S."/>
            <person name="Silverman N."/>
            <person name="Stoco P.H."/>
            <person name="Souza R.C."/>
            <person name="Vicentini R."/>
            <person name="Gazzinelli R.T."/>
            <person name="Neves Rde O."/>
            <person name="Silva R."/>
            <person name="Astolfi-Filho S."/>
            <person name="Maciel T.E."/>
            <person name="Urmenyi T.P."/>
            <person name="Tadei W.P."/>
            <person name="Camargo E.P."/>
            <person name="de Vasconcelos A.T."/>
        </authorList>
    </citation>
    <scope>NUCLEOTIDE SEQUENCE</scope>
</reference>
<dbReference type="AlphaFoldDB" id="W5J6D0"/>
<dbReference type="Proteomes" id="UP000000673">
    <property type="component" value="Unassembled WGS sequence"/>
</dbReference>
<keyword evidence="4" id="KW-1185">Reference proteome</keyword>
<evidence type="ECO:0000313" key="4">
    <source>
        <dbReference type="Proteomes" id="UP000000673"/>
    </source>
</evidence>
<protein>
    <submittedName>
        <fullName evidence="2 3">Uncharacterized protein</fullName>
    </submittedName>
</protein>
<organism evidence="2">
    <name type="scientific">Anopheles darlingi</name>
    <name type="common">Mosquito</name>
    <dbReference type="NCBI Taxonomy" id="43151"/>
    <lineage>
        <taxon>Eukaryota</taxon>
        <taxon>Metazoa</taxon>
        <taxon>Ecdysozoa</taxon>
        <taxon>Arthropoda</taxon>
        <taxon>Hexapoda</taxon>
        <taxon>Insecta</taxon>
        <taxon>Pterygota</taxon>
        <taxon>Neoptera</taxon>
        <taxon>Endopterygota</taxon>
        <taxon>Diptera</taxon>
        <taxon>Nematocera</taxon>
        <taxon>Culicoidea</taxon>
        <taxon>Culicidae</taxon>
        <taxon>Anophelinae</taxon>
        <taxon>Anopheles</taxon>
    </lineage>
</organism>
<reference evidence="3" key="4">
    <citation type="submission" date="2015-06" db="UniProtKB">
        <authorList>
            <consortium name="EnsemblMetazoa"/>
        </authorList>
    </citation>
    <scope>IDENTIFICATION</scope>
</reference>
<reference evidence="2" key="2">
    <citation type="submission" date="2010-05" db="EMBL/GenBank/DDBJ databases">
        <authorList>
            <person name="Almeida L.G."/>
            <person name="Nicolas M.F."/>
            <person name="Souza R.C."/>
            <person name="Vasconcelos A.T.R."/>
        </authorList>
    </citation>
    <scope>NUCLEOTIDE SEQUENCE</scope>
</reference>
<dbReference type="EMBL" id="ADMH02002011">
    <property type="protein sequence ID" value="ETN59992.1"/>
    <property type="molecule type" value="Genomic_DNA"/>
</dbReference>
<evidence type="ECO:0000313" key="2">
    <source>
        <dbReference type="EMBL" id="ETN59992.1"/>
    </source>
</evidence>
<feature type="region of interest" description="Disordered" evidence="1">
    <location>
        <begin position="1"/>
        <end position="27"/>
    </location>
</feature>
<accession>W5J6D0</accession>
<dbReference type="EnsemblMetazoa" id="ADAC008399-RA">
    <property type="protein sequence ID" value="ADAC008399-PA"/>
    <property type="gene ID" value="ADAC008399"/>
</dbReference>
<gene>
    <name evidence="2" type="ORF">AND_008399</name>
</gene>
<name>W5J6D0_ANODA</name>
<reference evidence="2 4" key="1">
    <citation type="journal article" date="2010" name="BMC Genomics">
        <title>Combination of measures distinguishes pre-miRNAs from other stem-loops in the genome of the newly sequenced Anopheles darlingi.</title>
        <authorList>
            <person name="Mendes N.D."/>
            <person name="Freitas A.T."/>
            <person name="Vasconcelos A.T."/>
            <person name="Sagot M.F."/>
        </authorList>
    </citation>
    <scope>NUCLEOTIDE SEQUENCE</scope>
</reference>
<evidence type="ECO:0000256" key="1">
    <source>
        <dbReference type="SAM" id="MobiDB-lite"/>
    </source>
</evidence>
<sequence>MTASKEYLANGEPQKPDRGAVTAKGSSRGGANILCVALQKSQGGRREKTIKEGPQPWVKTESQSESEYLGLHHLLQDTPYPVGVESDEGLSLISSSP</sequence>
<dbReference type="HOGENOM" id="CLU_2348381_0_0_1"/>
<proteinExistence type="predicted"/>
<dbReference type="VEuPathDB" id="VectorBase:ADAC008399"/>